<dbReference type="Proteomes" id="UP000324611">
    <property type="component" value="Unassembled WGS sequence"/>
</dbReference>
<evidence type="ECO:0000256" key="1">
    <source>
        <dbReference type="SAM" id="Phobius"/>
    </source>
</evidence>
<accession>A0A5B2VM31</accession>
<protein>
    <submittedName>
        <fullName evidence="2">Uncharacterized protein</fullName>
    </submittedName>
</protein>
<gene>
    <name evidence="2" type="ORF">F0L74_28385</name>
</gene>
<keyword evidence="1" id="KW-1133">Transmembrane helix</keyword>
<dbReference type="EMBL" id="VUOC01000004">
    <property type="protein sequence ID" value="KAA2240091.1"/>
    <property type="molecule type" value="Genomic_DNA"/>
</dbReference>
<organism evidence="2 3">
    <name type="scientific">Chitinophaga agrisoli</name>
    <dbReference type="NCBI Taxonomy" id="2607653"/>
    <lineage>
        <taxon>Bacteria</taxon>
        <taxon>Pseudomonadati</taxon>
        <taxon>Bacteroidota</taxon>
        <taxon>Chitinophagia</taxon>
        <taxon>Chitinophagales</taxon>
        <taxon>Chitinophagaceae</taxon>
        <taxon>Chitinophaga</taxon>
    </lineage>
</organism>
<evidence type="ECO:0000313" key="3">
    <source>
        <dbReference type="Proteomes" id="UP000324611"/>
    </source>
</evidence>
<dbReference type="AlphaFoldDB" id="A0A5B2VM31"/>
<keyword evidence="3" id="KW-1185">Reference proteome</keyword>
<evidence type="ECO:0000313" key="2">
    <source>
        <dbReference type="EMBL" id="KAA2240091.1"/>
    </source>
</evidence>
<keyword evidence="1" id="KW-0812">Transmembrane</keyword>
<reference evidence="2 3" key="2">
    <citation type="submission" date="2019-09" db="EMBL/GenBank/DDBJ databases">
        <authorList>
            <person name="Jin C."/>
        </authorList>
    </citation>
    <scope>NUCLEOTIDE SEQUENCE [LARGE SCALE GENOMIC DNA]</scope>
    <source>
        <strain evidence="2 3">BN140078</strain>
    </source>
</reference>
<feature type="transmembrane region" description="Helical" evidence="1">
    <location>
        <begin position="6"/>
        <end position="26"/>
    </location>
</feature>
<comment type="caution">
    <text evidence="2">The sequence shown here is derived from an EMBL/GenBank/DDBJ whole genome shotgun (WGS) entry which is preliminary data.</text>
</comment>
<keyword evidence="1" id="KW-0472">Membrane</keyword>
<dbReference type="RefSeq" id="WP_149841269.1">
    <property type="nucleotide sequence ID" value="NZ_VUOC01000004.1"/>
</dbReference>
<sequence length="68" mass="7654">MSATITTIIAIIAGIAFFSPLYPIIFDAIRNYRKLRLQSKSGEIVELDFRKKNSAAKVIRALDILLED</sequence>
<name>A0A5B2VM31_9BACT</name>
<proteinExistence type="predicted"/>
<reference evidence="2 3" key="1">
    <citation type="submission" date="2019-09" db="EMBL/GenBank/DDBJ databases">
        <title>Chitinophaga ginsengihumi sp. nov., isolated from soil of ginseng rhizosphere.</title>
        <authorList>
            <person name="Lee J."/>
        </authorList>
    </citation>
    <scope>NUCLEOTIDE SEQUENCE [LARGE SCALE GENOMIC DNA]</scope>
    <source>
        <strain evidence="2 3">BN140078</strain>
    </source>
</reference>